<name>A0A699ZSP4_HAELA</name>
<dbReference type="EMBL" id="BLLF01002888">
    <property type="protein sequence ID" value="GFH25683.1"/>
    <property type="molecule type" value="Genomic_DNA"/>
</dbReference>
<feature type="domain" description="Expansin-like EG45" evidence="1">
    <location>
        <begin position="19"/>
        <end position="99"/>
    </location>
</feature>
<evidence type="ECO:0000259" key="1">
    <source>
        <dbReference type="PROSITE" id="PS50842"/>
    </source>
</evidence>
<dbReference type="Gene3D" id="2.40.40.10">
    <property type="entry name" value="RlpA-like domain"/>
    <property type="match status" value="1"/>
</dbReference>
<keyword evidence="3" id="KW-1185">Reference proteome</keyword>
<dbReference type="PROSITE" id="PS50842">
    <property type="entry name" value="EXPANSIN_EG45"/>
    <property type="match status" value="1"/>
</dbReference>
<protein>
    <submittedName>
        <fullName evidence="2">Expansin-like EG45 domain-containing protein</fullName>
    </submittedName>
</protein>
<evidence type="ECO:0000313" key="3">
    <source>
        <dbReference type="Proteomes" id="UP000485058"/>
    </source>
</evidence>
<sequence>MQLGTPHGTGAGSFGILAFGACGYTNLPGACCIAQGTLPFARDAVAASADQNPDYPGSCGRCYEVRCKSGLLLNNERVPIRIVYPDLGGGNISTVGYFDGDTARPYLPSINPNVTDGEGRPFPGNMGEAQKVVDVRCYDENRSLRVRVADSCPCKQ</sequence>
<dbReference type="InterPro" id="IPR007112">
    <property type="entry name" value="Expansin/allergen_DPBB_dom"/>
</dbReference>
<dbReference type="InterPro" id="IPR036908">
    <property type="entry name" value="RlpA-like_sf"/>
</dbReference>
<dbReference type="SUPFAM" id="SSF50685">
    <property type="entry name" value="Barwin-like endoglucanases"/>
    <property type="match status" value="1"/>
</dbReference>
<evidence type="ECO:0000313" key="2">
    <source>
        <dbReference type="EMBL" id="GFH25683.1"/>
    </source>
</evidence>
<gene>
    <name evidence="2" type="ORF">HaLaN_23687</name>
</gene>
<accession>A0A699ZSP4</accession>
<dbReference type="Proteomes" id="UP000485058">
    <property type="component" value="Unassembled WGS sequence"/>
</dbReference>
<reference evidence="2 3" key="1">
    <citation type="submission" date="2020-02" db="EMBL/GenBank/DDBJ databases">
        <title>Draft genome sequence of Haematococcus lacustris strain NIES-144.</title>
        <authorList>
            <person name="Morimoto D."/>
            <person name="Nakagawa S."/>
            <person name="Yoshida T."/>
            <person name="Sawayama S."/>
        </authorList>
    </citation>
    <scope>NUCLEOTIDE SEQUENCE [LARGE SCALE GENOMIC DNA]</scope>
    <source>
        <strain evidence="2 3">NIES-144</strain>
    </source>
</reference>
<feature type="non-terminal residue" evidence="2">
    <location>
        <position position="156"/>
    </location>
</feature>
<proteinExistence type="predicted"/>
<dbReference type="AlphaFoldDB" id="A0A699ZSP4"/>
<comment type="caution">
    <text evidence="2">The sequence shown here is derived from an EMBL/GenBank/DDBJ whole genome shotgun (WGS) entry which is preliminary data.</text>
</comment>
<organism evidence="2 3">
    <name type="scientific">Haematococcus lacustris</name>
    <name type="common">Green alga</name>
    <name type="synonym">Haematococcus pluvialis</name>
    <dbReference type="NCBI Taxonomy" id="44745"/>
    <lineage>
        <taxon>Eukaryota</taxon>
        <taxon>Viridiplantae</taxon>
        <taxon>Chlorophyta</taxon>
        <taxon>core chlorophytes</taxon>
        <taxon>Chlorophyceae</taxon>
        <taxon>CS clade</taxon>
        <taxon>Chlamydomonadales</taxon>
        <taxon>Haematococcaceae</taxon>
        <taxon>Haematococcus</taxon>
    </lineage>
</organism>